<proteinExistence type="predicted"/>
<dbReference type="Proteomes" id="UP001378956">
    <property type="component" value="Unassembled WGS sequence"/>
</dbReference>
<keyword evidence="4" id="KW-1185">Reference proteome</keyword>
<evidence type="ECO:0000313" key="4">
    <source>
        <dbReference type="Proteomes" id="UP001378956"/>
    </source>
</evidence>
<feature type="chain" id="PRO_5046081027" evidence="2">
    <location>
        <begin position="26"/>
        <end position="137"/>
    </location>
</feature>
<dbReference type="EMBL" id="JBBEUB010000002">
    <property type="protein sequence ID" value="MEJ2902686.1"/>
    <property type="molecule type" value="Genomic_DNA"/>
</dbReference>
<comment type="caution">
    <text evidence="3">The sequence shown here is derived from an EMBL/GenBank/DDBJ whole genome shotgun (WGS) entry which is preliminary data.</text>
</comment>
<sequence length="137" mass="15136">MKTLYKISCITVIALVASGYLTVNAQEFKSGESIKEQLKKGNVAGLKYGTANPQNNKVNDDKPKQYTKENFRSLIFQNYSQSSRSISTPTNVTAKTAKSISGSAKLPSDAEVQKPNDKDKKVETFKLPTQGEEKKKE</sequence>
<name>A0ABU8NLY2_9SPHI</name>
<gene>
    <name evidence="3" type="ORF">WAE58_09620</name>
</gene>
<reference evidence="3 4" key="1">
    <citation type="submission" date="2024-03" db="EMBL/GenBank/DDBJ databases">
        <title>Sequence of Lycoming College Course Isolates.</title>
        <authorList>
            <person name="Plotts O."/>
            <person name="Newman J."/>
        </authorList>
    </citation>
    <scope>NUCLEOTIDE SEQUENCE [LARGE SCALE GENOMIC DNA]</scope>
    <source>
        <strain evidence="3 4">CJB-3</strain>
    </source>
</reference>
<dbReference type="RefSeq" id="WP_172663026.1">
    <property type="nucleotide sequence ID" value="NZ_CBFGNQ010000002.1"/>
</dbReference>
<protein>
    <submittedName>
        <fullName evidence="3">Uncharacterized protein</fullName>
    </submittedName>
</protein>
<evidence type="ECO:0000256" key="1">
    <source>
        <dbReference type="SAM" id="MobiDB-lite"/>
    </source>
</evidence>
<feature type="signal peptide" evidence="2">
    <location>
        <begin position="1"/>
        <end position="25"/>
    </location>
</feature>
<feature type="compositionally biased region" description="Polar residues" evidence="1">
    <location>
        <begin position="81"/>
        <end position="102"/>
    </location>
</feature>
<evidence type="ECO:0000256" key="2">
    <source>
        <dbReference type="SAM" id="SignalP"/>
    </source>
</evidence>
<evidence type="ECO:0000313" key="3">
    <source>
        <dbReference type="EMBL" id="MEJ2902686.1"/>
    </source>
</evidence>
<feature type="region of interest" description="Disordered" evidence="1">
    <location>
        <begin position="81"/>
        <end position="137"/>
    </location>
</feature>
<feature type="compositionally biased region" description="Basic and acidic residues" evidence="1">
    <location>
        <begin position="111"/>
        <end position="124"/>
    </location>
</feature>
<organism evidence="3 4">
    <name type="scientific">Pedobacter panaciterrae</name>
    <dbReference type="NCBI Taxonomy" id="363849"/>
    <lineage>
        <taxon>Bacteria</taxon>
        <taxon>Pseudomonadati</taxon>
        <taxon>Bacteroidota</taxon>
        <taxon>Sphingobacteriia</taxon>
        <taxon>Sphingobacteriales</taxon>
        <taxon>Sphingobacteriaceae</taxon>
        <taxon>Pedobacter</taxon>
    </lineage>
</organism>
<accession>A0ABU8NLY2</accession>
<keyword evidence="2" id="KW-0732">Signal</keyword>